<dbReference type="EC" id="4.2.1.2" evidence="3"/>
<evidence type="ECO:0000259" key="4">
    <source>
        <dbReference type="Pfam" id="PF00206"/>
    </source>
</evidence>
<comment type="subcellular location">
    <subcellularLocation>
        <location evidence="3">Cytoplasm</location>
    </subcellularLocation>
</comment>
<evidence type="ECO:0000256" key="2">
    <source>
        <dbReference type="ARBA" id="ARBA00023239"/>
    </source>
</evidence>
<dbReference type="Pfam" id="PF10415">
    <property type="entry name" value="FumaraseC_C"/>
    <property type="match status" value="1"/>
</dbReference>
<organism evidence="6 7">
    <name type="scientific">Candidatus Roizmanbacteria bacterium CG07_land_8_20_14_0_80_34_15</name>
    <dbReference type="NCBI Taxonomy" id="1974849"/>
    <lineage>
        <taxon>Bacteria</taxon>
        <taxon>Candidatus Roizmaniibacteriota</taxon>
    </lineage>
</organism>
<name>A0A2M6YVL4_9BACT</name>
<dbReference type="InterPro" id="IPR018951">
    <property type="entry name" value="Fumarase_C_C"/>
</dbReference>
<dbReference type="GO" id="GO:0005737">
    <property type="term" value="C:cytoplasm"/>
    <property type="evidence" value="ECO:0007669"/>
    <property type="project" value="UniProtKB-SubCell"/>
</dbReference>
<feature type="active site" description="Proton donor/acceptor" evidence="3">
    <location>
        <position position="186"/>
    </location>
</feature>
<keyword evidence="3" id="KW-0963">Cytoplasm</keyword>
<dbReference type="Gene3D" id="1.10.40.30">
    <property type="entry name" value="Fumarase/aspartase (C-terminal domain)"/>
    <property type="match status" value="1"/>
</dbReference>
<dbReference type="FunFam" id="1.10.40.30:FF:000002">
    <property type="entry name" value="Fumarate hydratase class II"/>
    <property type="match status" value="1"/>
</dbReference>
<feature type="binding site" description="in site B" evidence="3">
    <location>
        <begin position="127"/>
        <end position="130"/>
    </location>
    <ligand>
        <name>substrate</name>
    </ligand>
</feature>
<comment type="catalytic activity">
    <reaction evidence="3">
        <text>(S)-malate = fumarate + H2O</text>
        <dbReference type="Rhea" id="RHEA:12460"/>
        <dbReference type="ChEBI" id="CHEBI:15377"/>
        <dbReference type="ChEBI" id="CHEBI:15589"/>
        <dbReference type="ChEBI" id="CHEBI:29806"/>
        <dbReference type="EC" id="4.2.1.2"/>
    </reaction>
</comment>
<sequence length="458" mass="50596">MKIKSKMKIEKDSLGSIKVPVNKYWGAQTQRALNNFKIGKQKMPMEIIRALAIVKKAATLTNNKLGILSSEKCELICKVCDEIYNNKLDEHFPLVIWQAGSGTQTNMNINEVIANRAKVLNKKITLHPNDDVNQSQSSNDVFSSAMYISAYKILKEKTIPNIELLINTFNNKSREFKNIIKIGRTHLMDAIPLSLGQEFSGYAFQLKKVLNNLKYISKDLLELPLGGTAVGTGLNAPKTFDKQAVQNVSKLTGCSFKVTPNKFALLTSHDTIAGTSEMLKTISTILIKIANDIRLYASGPKSGIGEILLPDNEPGSSIMPGKVNPTQCEMLIMVCSQIIGNNLAITLGNINGNFQLNTSKPLMIYNLLESAQLLSDSCRSFNDNCVVGIKANIPVIKKNLENSLSLVTMLNPHVGYDKAAKIARNAYKKNITLKESAVELGLVKSEDFDKWVDPKKNF</sequence>
<evidence type="ECO:0000259" key="5">
    <source>
        <dbReference type="Pfam" id="PF10415"/>
    </source>
</evidence>
<dbReference type="Proteomes" id="UP000230184">
    <property type="component" value="Unassembled WGS sequence"/>
</dbReference>
<dbReference type="NCBIfam" id="TIGR00979">
    <property type="entry name" value="fumC_II"/>
    <property type="match status" value="1"/>
</dbReference>
<comment type="similarity">
    <text evidence="1 3">Belongs to the class-II fumarase/aspartase family. Fumarase subfamily.</text>
</comment>
<feature type="active site" evidence="3">
    <location>
        <position position="316"/>
    </location>
</feature>
<comment type="function">
    <text evidence="3">Involved in the TCA cycle. Catalyzes the stereospecific interconversion of fumarate to L-malate.</text>
</comment>
<dbReference type="FunFam" id="1.20.200.10:FF:000001">
    <property type="entry name" value="Fumarate hydratase, mitochondrial"/>
    <property type="match status" value="1"/>
</dbReference>
<dbReference type="GO" id="GO:0006099">
    <property type="term" value="P:tricarboxylic acid cycle"/>
    <property type="evidence" value="ECO:0007669"/>
    <property type="project" value="UniProtKB-UniRule"/>
</dbReference>
<dbReference type="InterPro" id="IPR000362">
    <property type="entry name" value="Fumarate_lyase_fam"/>
</dbReference>
<dbReference type="PANTHER" id="PTHR11444:SF1">
    <property type="entry name" value="FUMARATE HYDRATASE, MITOCHONDRIAL"/>
    <property type="match status" value="1"/>
</dbReference>
<dbReference type="HAMAP" id="MF_00743">
    <property type="entry name" value="FumaraseC"/>
    <property type="match status" value="1"/>
</dbReference>
<dbReference type="GO" id="GO:0006106">
    <property type="term" value="P:fumarate metabolic process"/>
    <property type="evidence" value="ECO:0007669"/>
    <property type="project" value="InterPro"/>
</dbReference>
<feature type="binding site" evidence="3">
    <location>
        <begin position="101"/>
        <end position="103"/>
    </location>
    <ligand>
        <name>substrate</name>
    </ligand>
</feature>
<feature type="domain" description="Fumarase C C-terminal" evidence="5">
    <location>
        <begin position="406"/>
        <end position="456"/>
    </location>
</feature>
<keyword evidence="2 3" id="KW-0456">Lyase</keyword>
<evidence type="ECO:0000256" key="3">
    <source>
        <dbReference type="HAMAP-Rule" id="MF_00743"/>
    </source>
</evidence>
<proteinExistence type="inferred from homology"/>
<dbReference type="FunFam" id="1.10.275.10:FF:000001">
    <property type="entry name" value="Fumarate hydratase, mitochondrial"/>
    <property type="match status" value="1"/>
</dbReference>
<comment type="caution">
    <text evidence="6">The sequence shown here is derived from an EMBL/GenBank/DDBJ whole genome shotgun (WGS) entry which is preliminary data.</text>
</comment>
<dbReference type="SUPFAM" id="SSF48557">
    <property type="entry name" value="L-aspartase-like"/>
    <property type="match status" value="1"/>
</dbReference>
<dbReference type="PRINTS" id="PR00149">
    <property type="entry name" value="FUMRATELYASE"/>
</dbReference>
<dbReference type="EMBL" id="PEWY01000008">
    <property type="protein sequence ID" value="PIU37557.1"/>
    <property type="molecule type" value="Genomic_DNA"/>
</dbReference>
<keyword evidence="3" id="KW-0816">Tricarboxylic acid cycle</keyword>
<feature type="binding site" evidence="3">
    <location>
        <position position="185"/>
    </location>
    <ligand>
        <name>substrate</name>
    </ligand>
</feature>
<dbReference type="InterPro" id="IPR005677">
    <property type="entry name" value="Fum_hydII"/>
</dbReference>
<protein>
    <recommendedName>
        <fullName evidence="3">Fumarate hydratase class II</fullName>
        <shortName evidence="3">Fumarase C</shortName>
        <ecNumber evidence="3">4.2.1.2</ecNumber>
    </recommendedName>
    <alternativeName>
        <fullName evidence="3">Aerobic fumarase</fullName>
    </alternativeName>
    <alternativeName>
        <fullName evidence="3">Iron-independent fumarase</fullName>
    </alternativeName>
</protein>
<dbReference type="InterPro" id="IPR024083">
    <property type="entry name" value="Fumarase/histidase_N"/>
</dbReference>
<dbReference type="UniPathway" id="UPA00223">
    <property type="reaction ID" value="UER01007"/>
</dbReference>
<dbReference type="PANTHER" id="PTHR11444">
    <property type="entry name" value="ASPARTATEAMMONIA/ARGININOSUCCINATE/ADENYLOSUCCINATE LYASE"/>
    <property type="match status" value="1"/>
</dbReference>
<feature type="binding site" evidence="3">
    <location>
        <begin position="322"/>
        <end position="324"/>
    </location>
    <ligand>
        <name>substrate</name>
    </ligand>
</feature>
<dbReference type="InterPro" id="IPR008948">
    <property type="entry name" value="L-Aspartase-like"/>
</dbReference>
<dbReference type="AlphaFoldDB" id="A0A2M6YVL4"/>
<comment type="pathway">
    <text evidence="3">Carbohydrate metabolism; tricarboxylic acid cycle; (S)-malate from fumarate: step 1/1.</text>
</comment>
<dbReference type="CDD" id="cd01362">
    <property type="entry name" value="Fumarase_classII"/>
    <property type="match status" value="1"/>
</dbReference>
<dbReference type="InterPro" id="IPR022761">
    <property type="entry name" value="Fumarate_lyase_N"/>
</dbReference>
<dbReference type="GO" id="GO:0004333">
    <property type="term" value="F:fumarate hydratase activity"/>
    <property type="evidence" value="ECO:0007669"/>
    <property type="project" value="UniProtKB-UniRule"/>
</dbReference>
<dbReference type="Gene3D" id="1.10.275.10">
    <property type="entry name" value="Fumarase/aspartase (N-terminal domain)"/>
    <property type="match status" value="1"/>
</dbReference>
<feature type="site" description="Important for catalytic activity" evidence="3">
    <location>
        <position position="329"/>
    </location>
</feature>
<dbReference type="InterPro" id="IPR020557">
    <property type="entry name" value="Fumarate_lyase_CS"/>
</dbReference>
<evidence type="ECO:0000313" key="6">
    <source>
        <dbReference type="EMBL" id="PIU37557.1"/>
    </source>
</evidence>
<dbReference type="Pfam" id="PF00206">
    <property type="entry name" value="Lyase_1"/>
    <property type="match status" value="1"/>
</dbReference>
<dbReference type="GO" id="GO:0006108">
    <property type="term" value="P:malate metabolic process"/>
    <property type="evidence" value="ECO:0007669"/>
    <property type="project" value="TreeGrafter"/>
</dbReference>
<feature type="binding site" evidence="3">
    <location>
        <begin position="137"/>
        <end position="139"/>
    </location>
    <ligand>
        <name>substrate</name>
    </ligand>
</feature>
<feature type="domain" description="Fumarate lyase N-terminal" evidence="4">
    <location>
        <begin position="15"/>
        <end position="340"/>
    </location>
</feature>
<comment type="miscellaneous">
    <text evidence="3">There are 2 substrate-binding sites: the catalytic A site, and the non-catalytic B site that may play a role in the transfer of substrate or product between the active site and the solvent. Alternatively, the B site may bind allosteric effectors.</text>
</comment>
<evidence type="ECO:0000256" key="1">
    <source>
        <dbReference type="ARBA" id="ARBA00009084"/>
    </source>
</evidence>
<evidence type="ECO:0000313" key="7">
    <source>
        <dbReference type="Proteomes" id="UP000230184"/>
    </source>
</evidence>
<accession>A0A2M6YVL4</accession>
<comment type="subunit">
    <text evidence="3">Homotetramer.</text>
</comment>
<reference evidence="7" key="1">
    <citation type="submission" date="2017-09" db="EMBL/GenBank/DDBJ databases">
        <title>Depth-based differentiation of microbial function through sediment-hosted aquifers and enrichment of novel symbionts in the deep terrestrial subsurface.</title>
        <authorList>
            <person name="Probst A.J."/>
            <person name="Ladd B."/>
            <person name="Jarett J.K."/>
            <person name="Geller-Mcgrath D.E."/>
            <person name="Sieber C.M.K."/>
            <person name="Emerson J.B."/>
            <person name="Anantharaman K."/>
            <person name="Thomas B.C."/>
            <person name="Malmstrom R."/>
            <person name="Stieglmeier M."/>
            <person name="Klingl A."/>
            <person name="Woyke T."/>
            <person name="Ryan C.M."/>
            <person name="Banfield J.F."/>
        </authorList>
    </citation>
    <scope>NUCLEOTIDE SEQUENCE [LARGE SCALE GENOMIC DNA]</scope>
</reference>
<feature type="binding site" evidence="3">
    <location>
        <position position="317"/>
    </location>
    <ligand>
        <name>substrate</name>
    </ligand>
</feature>
<dbReference type="Gene3D" id="1.20.200.10">
    <property type="entry name" value="Fumarase/aspartase (Central domain)"/>
    <property type="match status" value="1"/>
</dbReference>
<dbReference type="PROSITE" id="PS00163">
    <property type="entry name" value="FUMARATE_LYASES"/>
    <property type="match status" value="1"/>
</dbReference>
<gene>
    <name evidence="3 6" type="primary">fumC</name>
    <name evidence="6" type="ORF">COT02_00260</name>
</gene>